<name>A9VVN2_BACMK</name>
<organism evidence="2 3">
    <name type="scientific">Bacillus mycoides (strain KBAB4)</name>
    <name type="common">Bacillus weihenstephanensis</name>
    <dbReference type="NCBI Taxonomy" id="315730"/>
    <lineage>
        <taxon>Bacteria</taxon>
        <taxon>Bacillati</taxon>
        <taxon>Bacillota</taxon>
        <taxon>Bacilli</taxon>
        <taxon>Bacillales</taxon>
        <taxon>Bacillaceae</taxon>
        <taxon>Bacillus</taxon>
        <taxon>Bacillus cereus group</taxon>
    </lineage>
</organism>
<feature type="domain" description="GIY-YIG" evidence="1">
    <location>
        <begin position="130"/>
        <end position="210"/>
    </location>
</feature>
<proteinExistence type="predicted"/>
<dbReference type="SUPFAM" id="SSF82771">
    <property type="entry name" value="GIY-YIG endonuclease"/>
    <property type="match status" value="1"/>
</dbReference>
<dbReference type="PROSITE" id="PS50164">
    <property type="entry name" value="GIY_YIG"/>
    <property type="match status" value="1"/>
</dbReference>
<sequence length="237" mass="27605">MARKRTKKAKVEYILQNYPATRINDRLLVTTYWRHFDNIKSVDDCVNATSSETITRIKRKLNENGKYMVTDGERKKLIAEEFAKAVEFKAKQSENAYDDGLISIKPPTIRKTVYVDSVKRDLSLIDDLKMVAGVYVFYDAFSNPLYVGITGSLYHRTNTHIIGISSNHRLKELMRNDLVHRVDYMYVSNVFHRDIYETYLIKALNPFCNTGKTIRKPRANENVIQEYKRHINEKAVA</sequence>
<reference evidence="2 3" key="1">
    <citation type="journal article" date="2008" name="Chem. Biol. Interact.">
        <title>Extending the Bacillus cereus group genomics to putative food-borne pathogens of different toxicity.</title>
        <authorList>
            <person name="Lapidus A."/>
            <person name="Goltsman E."/>
            <person name="Auger S."/>
            <person name="Galleron N."/>
            <person name="Segurens B."/>
            <person name="Dossat C."/>
            <person name="Land M.L."/>
            <person name="Broussolle V."/>
            <person name="Brillard J."/>
            <person name="Guinebretiere M.H."/>
            <person name="Sanchis V."/>
            <person name="Nguen-The C."/>
            <person name="Lereclus D."/>
            <person name="Richardson P."/>
            <person name="Wincker P."/>
            <person name="Weissenbach J."/>
            <person name="Ehrlich S.D."/>
            <person name="Sorokin A."/>
        </authorList>
    </citation>
    <scope>NUCLEOTIDE SEQUENCE [LARGE SCALE GENOMIC DNA]</scope>
    <source>
        <strain evidence="3">KBAB4</strain>
        <plasmid evidence="2 3">pBWB403</plasmid>
    </source>
</reference>
<dbReference type="Proteomes" id="UP000002154">
    <property type="component" value="Plasmid pBWB403"/>
</dbReference>
<protein>
    <submittedName>
        <fullName evidence="2">Excinuclease ABC C subunit domain protein</fullName>
    </submittedName>
</protein>
<accession>A9VVN2</accession>
<dbReference type="KEGG" id="bwe:BcerKBAB4_5353"/>
<dbReference type="InterPro" id="IPR000305">
    <property type="entry name" value="GIY-YIG_endonuc"/>
</dbReference>
<dbReference type="RefSeq" id="WP_012260084.1">
    <property type="nucleotide sequence ID" value="NC_010182.1"/>
</dbReference>
<dbReference type="Pfam" id="PF01541">
    <property type="entry name" value="GIY-YIG"/>
    <property type="match status" value="1"/>
</dbReference>
<dbReference type="GO" id="GO:0006289">
    <property type="term" value="P:nucleotide-excision repair"/>
    <property type="evidence" value="ECO:0007669"/>
    <property type="project" value="InterPro"/>
</dbReference>
<dbReference type="InterPro" id="IPR035901">
    <property type="entry name" value="GIY-YIG_endonuc_sf"/>
</dbReference>
<evidence type="ECO:0000313" key="3">
    <source>
        <dbReference type="Proteomes" id="UP000002154"/>
    </source>
</evidence>
<evidence type="ECO:0000259" key="1">
    <source>
        <dbReference type="PROSITE" id="PS50164"/>
    </source>
</evidence>
<dbReference type="HOGENOM" id="CLU_1168842_0_0_9"/>
<dbReference type="AlphaFoldDB" id="A9VVN2"/>
<dbReference type="EMBL" id="CP000906">
    <property type="protein sequence ID" value="ABY46847.1"/>
    <property type="molecule type" value="Genomic_DNA"/>
</dbReference>
<dbReference type="Gene3D" id="3.40.1440.10">
    <property type="entry name" value="GIY-YIG endonuclease"/>
    <property type="match status" value="1"/>
</dbReference>
<gene>
    <name evidence="2" type="ordered locus">BcerKBAB4_5353</name>
</gene>
<geneLocation type="plasmid" evidence="2 3">
    <name>pBWB403</name>
</geneLocation>
<dbReference type="CDD" id="cd10434">
    <property type="entry name" value="GIY-YIG_UvrC_Cho"/>
    <property type="match status" value="1"/>
</dbReference>
<keyword evidence="2" id="KW-0614">Plasmid</keyword>
<evidence type="ECO:0000313" key="2">
    <source>
        <dbReference type="EMBL" id="ABY46847.1"/>
    </source>
</evidence>
<dbReference type="InterPro" id="IPR047296">
    <property type="entry name" value="GIY-YIG_UvrC_Cho"/>
</dbReference>